<reference evidence="1" key="2">
    <citation type="submission" date="2018-05" db="EMBL/GenBank/DDBJ databases">
        <title>OpunRS2 (Oryza punctata Reference Sequence Version 2).</title>
        <authorList>
            <person name="Zhang J."/>
            <person name="Kudrna D."/>
            <person name="Lee S."/>
            <person name="Talag J."/>
            <person name="Welchert J."/>
            <person name="Wing R.A."/>
        </authorList>
    </citation>
    <scope>NUCLEOTIDE SEQUENCE [LARGE SCALE GENOMIC DNA]</scope>
</reference>
<keyword evidence="2" id="KW-1185">Reference proteome</keyword>
<dbReference type="PANTHER" id="PTHR34835:SF81">
    <property type="entry name" value="OS06G0475900 PROTEIN"/>
    <property type="match status" value="1"/>
</dbReference>
<organism evidence="1">
    <name type="scientific">Oryza punctata</name>
    <name type="common">Red rice</name>
    <dbReference type="NCBI Taxonomy" id="4537"/>
    <lineage>
        <taxon>Eukaryota</taxon>
        <taxon>Viridiplantae</taxon>
        <taxon>Streptophyta</taxon>
        <taxon>Embryophyta</taxon>
        <taxon>Tracheophyta</taxon>
        <taxon>Spermatophyta</taxon>
        <taxon>Magnoliopsida</taxon>
        <taxon>Liliopsida</taxon>
        <taxon>Poales</taxon>
        <taxon>Poaceae</taxon>
        <taxon>BOP clade</taxon>
        <taxon>Oryzoideae</taxon>
        <taxon>Oryzeae</taxon>
        <taxon>Oryzinae</taxon>
        <taxon>Oryza</taxon>
    </lineage>
</organism>
<name>A0A0E0LTS6_ORYPU</name>
<dbReference type="Gramene" id="OPUNC08G09870.1">
    <property type="protein sequence ID" value="OPUNC08G09870.1"/>
    <property type="gene ID" value="OPUNC08G09870"/>
</dbReference>
<reference evidence="1" key="1">
    <citation type="submission" date="2015-04" db="UniProtKB">
        <authorList>
            <consortium name="EnsemblPlants"/>
        </authorList>
    </citation>
    <scope>IDENTIFICATION</scope>
</reference>
<dbReference type="Gene3D" id="3.40.395.10">
    <property type="entry name" value="Adenoviral Proteinase, Chain A"/>
    <property type="match status" value="1"/>
</dbReference>
<dbReference type="Proteomes" id="UP000026962">
    <property type="component" value="Chromosome 8"/>
</dbReference>
<dbReference type="PANTHER" id="PTHR34835">
    <property type="entry name" value="OS07G0283600 PROTEIN-RELATED"/>
    <property type="match status" value="1"/>
</dbReference>
<proteinExistence type="predicted"/>
<dbReference type="HOGENOM" id="CLU_009582_0_0_1"/>
<dbReference type="OMA" id="LATTRIH"/>
<dbReference type="EnsemblPlants" id="OPUNC08G09870.1">
    <property type="protein sequence ID" value="OPUNC08G09870.1"/>
    <property type="gene ID" value="OPUNC08G09870"/>
</dbReference>
<dbReference type="SUPFAM" id="SSF54001">
    <property type="entry name" value="Cysteine proteinases"/>
    <property type="match status" value="1"/>
</dbReference>
<dbReference type="InterPro" id="IPR038765">
    <property type="entry name" value="Papain-like_cys_pep_sf"/>
</dbReference>
<dbReference type="AlphaFoldDB" id="A0A0E0LTS6"/>
<accession>A0A0E0LTS6</accession>
<evidence type="ECO:0000313" key="2">
    <source>
        <dbReference type="Proteomes" id="UP000026962"/>
    </source>
</evidence>
<evidence type="ECO:0000313" key="1">
    <source>
        <dbReference type="EnsemblPlants" id="OPUNC08G09870.1"/>
    </source>
</evidence>
<sequence>MTQTIKLLLPTSDHYITPKDAYLGSDLPRAARIDWSKAVFDAIRDSVIVWRENVRLSARQSYITSCVPCILILYLDNLHLPQENGVDPLHTPRIQLYTKEMVEEISRLDRHGNGDGPGQFRQLTLRGVIGTCYNHPDYDKDEEPRGGNSGTPYAEELIRPVNISFPSMVDAIGVHLTRLAAEQSRRVLDAIGVFDRQAKVAAHEIAKQIRMVQTRQASVYNQIVNIINETQPPHWQSQQGDDEFHITPSLFLPSAEGMTDSQIDDKIEEIVAREGAPTLHQMNVVAQHDAHSNATPWSQPKRLIRKPTRFLSPIIIGEPHAPPPTNSALQLLATILGDQERYARAVLIESDRCIATGSDINLINIENITRNGSKEQFSLQALADHMRDVLRGINVSRTKLVVIPVLHFDHWSLYIFNSLHDRVDILDSNNYPMIGTKVEQHHSDVARKVMKCLSDGLQLCFPSKFPRFGRYRRAYIPCPKMAVGSNDCAFYVMKFMEMYDGDSAKLVHSFIPSESITLRAQLLYRLIFNRFNQAKKFHPDIEALRHNVE</sequence>
<protein>
    <submittedName>
        <fullName evidence="1">Uncharacterized protein</fullName>
    </submittedName>
</protein>